<gene>
    <name evidence="3" type="ORF">A4U43_C07F5370</name>
</gene>
<feature type="transmembrane region" description="Helical" evidence="2">
    <location>
        <begin position="116"/>
        <end position="132"/>
    </location>
</feature>
<evidence type="ECO:0000313" key="4">
    <source>
        <dbReference type="Proteomes" id="UP000243459"/>
    </source>
</evidence>
<dbReference type="AlphaFoldDB" id="A0A5P1ECW8"/>
<keyword evidence="4" id="KW-1185">Reference proteome</keyword>
<proteinExistence type="predicted"/>
<accession>A0A5P1ECW8</accession>
<feature type="region of interest" description="Disordered" evidence="1">
    <location>
        <begin position="73"/>
        <end position="93"/>
    </location>
</feature>
<evidence type="ECO:0000256" key="1">
    <source>
        <dbReference type="SAM" id="MobiDB-lite"/>
    </source>
</evidence>
<organism evidence="3 4">
    <name type="scientific">Asparagus officinalis</name>
    <name type="common">Garden asparagus</name>
    <dbReference type="NCBI Taxonomy" id="4686"/>
    <lineage>
        <taxon>Eukaryota</taxon>
        <taxon>Viridiplantae</taxon>
        <taxon>Streptophyta</taxon>
        <taxon>Embryophyta</taxon>
        <taxon>Tracheophyta</taxon>
        <taxon>Spermatophyta</taxon>
        <taxon>Magnoliopsida</taxon>
        <taxon>Liliopsida</taxon>
        <taxon>Asparagales</taxon>
        <taxon>Asparagaceae</taxon>
        <taxon>Asparagoideae</taxon>
        <taxon>Asparagus</taxon>
    </lineage>
</organism>
<evidence type="ECO:0000313" key="3">
    <source>
        <dbReference type="EMBL" id="ONK62561.1"/>
    </source>
</evidence>
<keyword evidence="2" id="KW-0472">Membrane</keyword>
<reference evidence="4" key="1">
    <citation type="journal article" date="2017" name="Nat. Commun.">
        <title>The asparagus genome sheds light on the origin and evolution of a young Y chromosome.</title>
        <authorList>
            <person name="Harkess A."/>
            <person name="Zhou J."/>
            <person name="Xu C."/>
            <person name="Bowers J.E."/>
            <person name="Van der Hulst R."/>
            <person name="Ayyampalayam S."/>
            <person name="Mercati F."/>
            <person name="Riccardi P."/>
            <person name="McKain M.R."/>
            <person name="Kakrana A."/>
            <person name="Tang H."/>
            <person name="Ray J."/>
            <person name="Groenendijk J."/>
            <person name="Arikit S."/>
            <person name="Mathioni S.M."/>
            <person name="Nakano M."/>
            <person name="Shan H."/>
            <person name="Telgmann-Rauber A."/>
            <person name="Kanno A."/>
            <person name="Yue Z."/>
            <person name="Chen H."/>
            <person name="Li W."/>
            <person name="Chen Y."/>
            <person name="Xu X."/>
            <person name="Zhang Y."/>
            <person name="Luo S."/>
            <person name="Chen H."/>
            <person name="Gao J."/>
            <person name="Mao Z."/>
            <person name="Pires J.C."/>
            <person name="Luo M."/>
            <person name="Kudrna D."/>
            <person name="Wing R.A."/>
            <person name="Meyers B.C."/>
            <person name="Yi K."/>
            <person name="Kong H."/>
            <person name="Lavrijsen P."/>
            <person name="Sunseri F."/>
            <person name="Falavigna A."/>
            <person name="Ye Y."/>
            <person name="Leebens-Mack J.H."/>
            <person name="Chen G."/>
        </authorList>
    </citation>
    <scope>NUCLEOTIDE SEQUENCE [LARGE SCALE GENOMIC DNA]</scope>
    <source>
        <strain evidence="4">cv. DH0086</strain>
    </source>
</reference>
<protein>
    <recommendedName>
        <fullName evidence="5">Transmembrane protein</fullName>
    </recommendedName>
</protein>
<dbReference type="Proteomes" id="UP000243459">
    <property type="component" value="Chromosome 7"/>
</dbReference>
<evidence type="ECO:0000256" key="2">
    <source>
        <dbReference type="SAM" id="Phobius"/>
    </source>
</evidence>
<keyword evidence="2" id="KW-0812">Transmembrane</keyword>
<dbReference type="Gramene" id="ONK62561">
    <property type="protein sequence ID" value="ONK62561"/>
    <property type="gene ID" value="A4U43_C07F5370"/>
</dbReference>
<evidence type="ECO:0008006" key="5">
    <source>
        <dbReference type="Google" id="ProtNLM"/>
    </source>
</evidence>
<feature type="non-terminal residue" evidence="3">
    <location>
        <position position="133"/>
    </location>
</feature>
<name>A0A5P1ECW8_ASPOF</name>
<sequence>MNPSSPNLHLWKISIRAKSRLFDLRLNASNVFPNLGNGGERISFLLRLLRLLLLKVKSEIEFLQVRRQDFEEKQRRMDPHNRSRARDHGTGTRHRHDDYFLDQVLLSRISLLFQRNLILWLIISAFISFFLYK</sequence>
<dbReference type="EMBL" id="CM007387">
    <property type="protein sequence ID" value="ONK62561.1"/>
    <property type="molecule type" value="Genomic_DNA"/>
</dbReference>
<keyword evidence="2" id="KW-1133">Transmembrane helix</keyword>